<dbReference type="Proteomes" id="UP001527099">
    <property type="component" value="Unassembled WGS sequence"/>
</dbReference>
<sequence>MRKFFTSRINWHKLSEQLETYWEAKVLKWKKRLNPLTNKIGFGIYFYENITINLNRLNKEILQIAEDSIHLTHFKKSTFPSFISVVDGINSTTMFMKLPNHVIQQITSLVRALPGFKELQAISRKYGYKCELHYNQGRAFFGSLQIHFIEINKFPSLPA</sequence>
<keyword evidence="2" id="KW-1185">Reference proteome</keyword>
<dbReference type="RefSeq" id="WP_029197523.1">
    <property type="nucleotide sequence ID" value="NZ_JAMDMW010000043.1"/>
</dbReference>
<dbReference type="EMBL" id="JAMDMX010000114">
    <property type="protein sequence ID" value="MCY9696895.1"/>
    <property type="molecule type" value="Genomic_DNA"/>
</dbReference>
<organism evidence="1 2">
    <name type="scientific">Paenibacillus alginolyticus</name>
    <dbReference type="NCBI Taxonomy" id="59839"/>
    <lineage>
        <taxon>Bacteria</taxon>
        <taxon>Bacillati</taxon>
        <taxon>Bacillota</taxon>
        <taxon>Bacilli</taxon>
        <taxon>Bacillales</taxon>
        <taxon>Paenibacillaceae</taxon>
        <taxon>Paenibacillus</taxon>
    </lineage>
</organism>
<comment type="caution">
    <text evidence="1">The sequence shown here is derived from an EMBL/GenBank/DDBJ whole genome shotgun (WGS) entry which is preliminary data.</text>
</comment>
<evidence type="ECO:0000313" key="1">
    <source>
        <dbReference type="EMBL" id="MCY9696895.1"/>
    </source>
</evidence>
<protein>
    <submittedName>
        <fullName evidence="1">Uncharacterized protein</fullName>
    </submittedName>
</protein>
<reference evidence="1 2" key="1">
    <citation type="submission" date="2022-05" db="EMBL/GenBank/DDBJ databases">
        <title>Genome Sequencing of Bee-Associated Microbes.</title>
        <authorList>
            <person name="Dunlap C."/>
        </authorList>
    </citation>
    <scope>NUCLEOTIDE SEQUENCE [LARGE SCALE GENOMIC DNA]</scope>
    <source>
        <strain evidence="1 2">NRRL B-14421</strain>
    </source>
</reference>
<evidence type="ECO:0000313" key="2">
    <source>
        <dbReference type="Proteomes" id="UP001527099"/>
    </source>
</evidence>
<proteinExistence type="predicted"/>
<accession>A0ABT4GL72</accession>
<gene>
    <name evidence="1" type="ORF">M5X19_28930</name>
</gene>
<name>A0ABT4GL72_9BACL</name>